<comment type="caution">
    <text evidence="1">The sequence shown here is derived from an EMBL/GenBank/DDBJ whole genome shotgun (WGS) entry which is preliminary data.</text>
</comment>
<reference evidence="1" key="1">
    <citation type="journal article" date="2014" name="Int. J. Syst. Evol. Microbiol.">
        <title>Complete genome sequence of Corynebacterium casei LMG S-19264T (=DSM 44701T), isolated from a smear-ripened cheese.</title>
        <authorList>
            <consortium name="US DOE Joint Genome Institute (JGI-PGF)"/>
            <person name="Walter F."/>
            <person name="Albersmeier A."/>
            <person name="Kalinowski J."/>
            <person name="Ruckert C."/>
        </authorList>
    </citation>
    <scope>NUCLEOTIDE SEQUENCE</scope>
    <source>
        <strain evidence="1">CGMCC 1.12698</strain>
    </source>
</reference>
<evidence type="ECO:0000313" key="2">
    <source>
        <dbReference type="Proteomes" id="UP000605259"/>
    </source>
</evidence>
<dbReference type="Proteomes" id="UP000605259">
    <property type="component" value="Unassembled WGS sequence"/>
</dbReference>
<reference evidence="1" key="2">
    <citation type="submission" date="2020-09" db="EMBL/GenBank/DDBJ databases">
        <authorList>
            <person name="Sun Q."/>
            <person name="Zhou Y."/>
        </authorList>
    </citation>
    <scope>NUCLEOTIDE SEQUENCE</scope>
    <source>
        <strain evidence="1">CGMCC 1.12698</strain>
    </source>
</reference>
<gene>
    <name evidence="1" type="primary">ytzH</name>
    <name evidence="1" type="ORF">GCM10007140_29050</name>
</gene>
<dbReference type="RefSeq" id="WP_188389192.1">
    <property type="nucleotide sequence ID" value="NZ_BMFK01000002.1"/>
</dbReference>
<dbReference type="InterPro" id="IPR025547">
    <property type="entry name" value="YtzH"/>
</dbReference>
<sequence>MPINHEHQMALLKDILTEHSMDCCGTVSECEQLERVIKSLLGNDNINQDMKAMLHDIYSYSQNGKYSNNLDQHISNHQNQLSQWVTDFDQYS</sequence>
<name>A0A917EQZ4_9BACI</name>
<evidence type="ECO:0008006" key="3">
    <source>
        <dbReference type="Google" id="ProtNLM"/>
    </source>
</evidence>
<dbReference type="AlphaFoldDB" id="A0A917EQZ4"/>
<accession>A0A917EQZ4</accession>
<organism evidence="1 2">
    <name type="scientific">Priestia taiwanensis</name>
    <dbReference type="NCBI Taxonomy" id="1347902"/>
    <lineage>
        <taxon>Bacteria</taxon>
        <taxon>Bacillati</taxon>
        <taxon>Bacillota</taxon>
        <taxon>Bacilli</taxon>
        <taxon>Bacillales</taxon>
        <taxon>Bacillaceae</taxon>
        <taxon>Priestia</taxon>
    </lineage>
</organism>
<proteinExistence type="predicted"/>
<keyword evidence="2" id="KW-1185">Reference proteome</keyword>
<evidence type="ECO:0000313" key="1">
    <source>
        <dbReference type="EMBL" id="GGE77580.1"/>
    </source>
</evidence>
<dbReference type="EMBL" id="BMFK01000002">
    <property type="protein sequence ID" value="GGE77580.1"/>
    <property type="molecule type" value="Genomic_DNA"/>
</dbReference>
<dbReference type="Pfam" id="PF14165">
    <property type="entry name" value="YtzH"/>
    <property type="match status" value="1"/>
</dbReference>
<protein>
    <recommendedName>
        <fullName evidence="3">YtzH-like protein</fullName>
    </recommendedName>
</protein>